<name>A0ABT0K2Z9_9ACTN</name>
<gene>
    <name evidence="1" type="ORF">MXD59_20740</name>
</gene>
<sequence>MSAEPMPIIDEARLVGPAAILDEMSGADDAAVAAAIEKRMNEYGIAVPGELASASLRRLVDRLRGRRLLEDLGVYQAQVEWLRFHVPPGGTARLTLERKVERTGGVTLKFMGLGFGSGRSVALGAEHDFGDRKDCFSLGALVDVRLRTYTESDGRIARQVDVEGVAGTSLASLVPCGLCFQPPEAGPVPRKQEHEWDLDDDPHGLTEKVTYETTDISDVEISPKIPGVDLGVLIPGLSMNRSIMSSCVATYTFPGHACFRSYHEVPRRLDLPFWGRF</sequence>
<protein>
    <submittedName>
        <fullName evidence="1">Uncharacterized protein</fullName>
    </submittedName>
</protein>
<keyword evidence="2" id="KW-1185">Reference proteome</keyword>
<comment type="caution">
    <text evidence="1">The sequence shown here is derived from an EMBL/GenBank/DDBJ whole genome shotgun (WGS) entry which is preliminary data.</text>
</comment>
<evidence type="ECO:0000313" key="1">
    <source>
        <dbReference type="EMBL" id="MCK9878165.1"/>
    </source>
</evidence>
<dbReference type="RefSeq" id="WP_248826301.1">
    <property type="nucleotide sequence ID" value="NZ_JALKFT010000028.1"/>
</dbReference>
<dbReference type="EMBL" id="JALKFT010000028">
    <property type="protein sequence ID" value="MCK9878165.1"/>
    <property type="molecule type" value="Genomic_DNA"/>
</dbReference>
<reference evidence="1 2" key="1">
    <citation type="submission" date="2022-04" db="EMBL/GenBank/DDBJ databases">
        <title>Genome diversity in the genus Frankia.</title>
        <authorList>
            <person name="Carlos-Shanley C."/>
            <person name="Hahn D."/>
        </authorList>
    </citation>
    <scope>NUCLEOTIDE SEQUENCE [LARGE SCALE GENOMIC DNA]</scope>
    <source>
        <strain evidence="1 2">Ag45/Mut15</strain>
    </source>
</reference>
<proteinExistence type="predicted"/>
<evidence type="ECO:0000313" key="2">
    <source>
        <dbReference type="Proteomes" id="UP001201873"/>
    </source>
</evidence>
<accession>A0ABT0K2Z9</accession>
<organism evidence="1 2">
    <name type="scientific">Frankia umida</name>
    <dbReference type="NCBI Taxonomy" id="573489"/>
    <lineage>
        <taxon>Bacteria</taxon>
        <taxon>Bacillati</taxon>
        <taxon>Actinomycetota</taxon>
        <taxon>Actinomycetes</taxon>
        <taxon>Frankiales</taxon>
        <taxon>Frankiaceae</taxon>
        <taxon>Frankia</taxon>
    </lineage>
</organism>
<dbReference type="Proteomes" id="UP001201873">
    <property type="component" value="Unassembled WGS sequence"/>
</dbReference>